<reference evidence="2 3" key="1">
    <citation type="submission" date="2018-03" db="EMBL/GenBank/DDBJ databases">
        <title>Genomic Encyclopedia of Archaeal and Bacterial Type Strains, Phase II (KMG-II): from individual species to whole genera.</title>
        <authorList>
            <person name="Goeker M."/>
        </authorList>
    </citation>
    <scope>NUCLEOTIDE SEQUENCE [LARGE SCALE GENOMIC DNA]</scope>
    <source>
        <strain evidence="2 3">DSM 29318</strain>
    </source>
</reference>
<gene>
    <name evidence="2" type="ORF">BCF33_0632</name>
</gene>
<comment type="caution">
    <text evidence="2">The sequence shown here is derived from an EMBL/GenBank/DDBJ whole genome shotgun (WGS) entry which is preliminary data.</text>
</comment>
<dbReference type="AlphaFoldDB" id="A0A2T0X7U1"/>
<protein>
    <submittedName>
        <fullName evidence="2">Uncharacterized protein</fullName>
    </submittedName>
</protein>
<proteinExistence type="predicted"/>
<evidence type="ECO:0000256" key="1">
    <source>
        <dbReference type="SAM" id="SignalP"/>
    </source>
</evidence>
<dbReference type="RefSeq" id="WP_106159456.1">
    <property type="nucleotide sequence ID" value="NZ_PVTT01000001.1"/>
</dbReference>
<dbReference type="Proteomes" id="UP000238801">
    <property type="component" value="Unassembled WGS sequence"/>
</dbReference>
<evidence type="ECO:0000313" key="3">
    <source>
        <dbReference type="Proteomes" id="UP000238801"/>
    </source>
</evidence>
<name>A0A2T0X7U1_9RHOB</name>
<feature type="chain" id="PRO_5015461307" evidence="1">
    <location>
        <begin position="21"/>
        <end position="146"/>
    </location>
</feature>
<sequence>MMRKAMAGLAALLLAGPAAAQDATLPALMAENRVEVTDLFLADLDPRDPSAGRALEMRVESAIPVEPAALRAGEIDAGKLALFEGLCAEVLMPMAERMNAGTGEGMLAGIRILFDETPGAAIGAASRMRGVTFAVTMEQGCGHFSG</sequence>
<keyword evidence="1" id="KW-0732">Signal</keyword>
<accession>A0A2T0X7U1</accession>
<feature type="signal peptide" evidence="1">
    <location>
        <begin position="1"/>
        <end position="20"/>
    </location>
</feature>
<keyword evidence="3" id="KW-1185">Reference proteome</keyword>
<organism evidence="2 3">
    <name type="scientific">Hasllibacter halocynthiae</name>
    <dbReference type="NCBI Taxonomy" id="595589"/>
    <lineage>
        <taxon>Bacteria</taxon>
        <taxon>Pseudomonadati</taxon>
        <taxon>Pseudomonadota</taxon>
        <taxon>Alphaproteobacteria</taxon>
        <taxon>Rhodobacterales</taxon>
        <taxon>Roseobacteraceae</taxon>
        <taxon>Hasllibacter</taxon>
    </lineage>
</organism>
<evidence type="ECO:0000313" key="2">
    <source>
        <dbReference type="EMBL" id="PRY95020.1"/>
    </source>
</evidence>
<dbReference type="EMBL" id="PVTT01000001">
    <property type="protein sequence ID" value="PRY95020.1"/>
    <property type="molecule type" value="Genomic_DNA"/>
</dbReference>